<dbReference type="AlphaFoldDB" id="A0A0A9HDB9"/>
<proteinExistence type="predicted"/>
<name>A0A0A9HDB9_ARUDO</name>
<organism evidence="1">
    <name type="scientific">Arundo donax</name>
    <name type="common">Giant reed</name>
    <name type="synonym">Donax arundinaceus</name>
    <dbReference type="NCBI Taxonomy" id="35708"/>
    <lineage>
        <taxon>Eukaryota</taxon>
        <taxon>Viridiplantae</taxon>
        <taxon>Streptophyta</taxon>
        <taxon>Embryophyta</taxon>
        <taxon>Tracheophyta</taxon>
        <taxon>Spermatophyta</taxon>
        <taxon>Magnoliopsida</taxon>
        <taxon>Liliopsida</taxon>
        <taxon>Poales</taxon>
        <taxon>Poaceae</taxon>
        <taxon>PACMAD clade</taxon>
        <taxon>Arundinoideae</taxon>
        <taxon>Arundineae</taxon>
        <taxon>Arundo</taxon>
    </lineage>
</organism>
<protein>
    <submittedName>
        <fullName evidence="1">Uncharacterized protein</fullName>
    </submittedName>
</protein>
<sequence length="26" mass="3122">MWPWDGYERKSTWMLLLPEPAIAACR</sequence>
<evidence type="ECO:0000313" key="1">
    <source>
        <dbReference type="EMBL" id="JAE34742.1"/>
    </source>
</evidence>
<accession>A0A0A9HDB9</accession>
<reference evidence="1" key="1">
    <citation type="submission" date="2014-09" db="EMBL/GenBank/DDBJ databases">
        <authorList>
            <person name="Magalhaes I.L.F."/>
            <person name="Oliveira U."/>
            <person name="Santos F.R."/>
            <person name="Vidigal T.H.D.A."/>
            <person name="Brescovit A.D."/>
            <person name="Santos A.J."/>
        </authorList>
    </citation>
    <scope>NUCLEOTIDE SEQUENCE</scope>
    <source>
        <tissue evidence="1">Shoot tissue taken approximately 20 cm above the soil surface</tissue>
    </source>
</reference>
<dbReference type="EMBL" id="GBRH01163154">
    <property type="protein sequence ID" value="JAE34742.1"/>
    <property type="molecule type" value="Transcribed_RNA"/>
</dbReference>
<reference evidence="1" key="2">
    <citation type="journal article" date="2015" name="Data Brief">
        <title>Shoot transcriptome of the giant reed, Arundo donax.</title>
        <authorList>
            <person name="Barrero R.A."/>
            <person name="Guerrero F.D."/>
            <person name="Moolhuijzen P."/>
            <person name="Goolsby J.A."/>
            <person name="Tidwell J."/>
            <person name="Bellgard S.E."/>
            <person name="Bellgard M.I."/>
        </authorList>
    </citation>
    <scope>NUCLEOTIDE SEQUENCE</scope>
    <source>
        <tissue evidence="1">Shoot tissue taken approximately 20 cm above the soil surface</tissue>
    </source>
</reference>